<organism evidence="1 2">
    <name type="scientific">Pyrenophora seminiperda CCB06</name>
    <dbReference type="NCBI Taxonomy" id="1302712"/>
    <lineage>
        <taxon>Eukaryota</taxon>
        <taxon>Fungi</taxon>
        <taxon>Dikarya</taxon>
        <taxon>Ascomycota</taxon>
        <taxon>Pezizomycotina</taxon>
        <taxon>Dothideomycetes</taxon>
        <taxon>Pleosporomycetidae</taxon>
        <taxon>Pleosporales</taxon>
        <taxon>Pleosporineae</taxon>
        <taxon>Pleosporaceae</taxon>
        <taxon>Pyrenophora</taxon>
    </lineage>
</organism>
<evidence type="ECO:0000313" key="1">
    <source>
        <dbReference type="EMBL" id="RMZ74464.1"/>
    </source>
</evidence>
<gene>
    <name evidence="1" type="ORF">GMOD_00003508</name>
</gene>
<keyword evidence="2" id="KW-1185">Reference proteome</keyword>
<evidence type="ECO:0000313" key="2">
    <source>
        <dbReference type="Proteomes" id="UP000265663"/>
    </source>
</evidence>
<proteinExistence type="predicted"/>
<dbReference type="Proteomes" id="UP000265663">
    <property type="component" value="Unassembled WGS sequence"/>
</dbReference>
<protein>
    <submittedName>
        <fullName evidence="1">Uncharacterized protein</fullName>
    </submittedName>
</protein>
<name>A0A3M7MJC3_9PLEO</name>
<sequence length="13" mass="1492">MRQEVQESIAEAT</sequence>
<accession>A0A3M7MJC3</accession>
<reference evidence="1 2" key="1">
    <citation type="journal article" date="2014" name="PLoS ONE">
        <title>De novo Genome Assembly of the Fungal Plant Pathogen Pyrenophora semeniperda.</title>
        <authorList>
            <person name="Soliai M.M."/>
            <person name="Meyer S.E."/>
            <person name="Udall J.A."/>
            <person name="Elzinga D.E."/>
            <person name="Hermansen R.A."/>
            <person name="Bodily P.M."/>
            <person name="Hart A.A."/>
            <person name="Coleman C.E."/>
        </authorList>
    </citation>
    <scope>NUCLEOTIDE SEQUENCE [LARGE SCALE GENOMIC DNA]</scope>
    <source>
        <strain evidence="1 2">CCB06</strain>
        <tissue evidence="1">Mycelium</tissue>
    </source>
</reference>
<dbReference type="EMBL" id="KE747844">
    <property type="protein sequence ID" value="RMZ74464.1"/>
    <property type="molecule type" value="Genomic_DNA"/>
</dbReference>